<dbReference type="STRING" id="207949.RED65_14277"/>
<evidence type="ECO:0000256" key="1">
    <source>
        <dbReference type="SAM" id="MobiDB-lite"/>
    </source>
</evidence>
<keyword evidence="3" id="KW-1185">Reference proteome</keyword>
<accession>Q1MYL0</accession>
<protein>
    <recommendedName>
        <fullName evidence="4">Lipoprotein</fullName>
    </recommendedName>
</protein>
<sequence>MESMNKKWLAVAVSSLLLAACGGSDDNDNHDHDEHEHDHEFSVLVSQTGTDTLSLLEEGELEALDDAAAGNGAQLVLSDNGAYAAVLANTTVNFVHGLHEEEHHEEEEEHTEEEMHDEEEHAHEHEEAHVLEFSLTGSQVISTNGHFAVLNSDSTTFVGYDELATLTSAPNALNVGNETYPALMLDEGHGLHMVFTGGNAVIYENGEAVDGASFACATPTSHGQTDELVVVSCGNTGVIAVVIEEDNTGEHAFEDKGTLTLSGTAADYVWRAQGHVIAGFEPNTGNYAIVELDETQSPAEVEVNEDSHTGGNVCALGLDSEASDVLFVTSDGKFVALNHEGEELETITLDFSTNSSCNDFVLATANKTALLIDNNAMKGYEIDVDDPESNPDAYHVHEDFDLTVSNVSSMVIFHEMEHEAHEGENGH</sequence>
<proteinExistence type="predicted"/>
<reference evidence="2 3" key="1">
    <citation type="submission" date="2006-03" db="EMBL/GenBank/DDBJ databases">
        <authorList>
            <person name="Pinhassi J."/>
            <person name="Pedros-Alio C."/>
            <person name="Ferriera S."/>
            <person name="Johnson J."/>
            <person name="Kravitz S."/>
            <person name="Halpern A."/>
            <person name="Remington K."/>
            <person name="Beeson K."/>
            <person name="Tran B."/>
            <person name="Rogers Y.-H."/>
            <person name="Friedman R."/>
            <person name="Venter J.C."/>
        </authorList>
    </citation>
    <scope>NUCLEOTIDE SEQUENCE [LARGE SCALE GENOMIC DNA]</scope>
    <source>
        <strain evidence="2 3">RED65</strain>
    </source>
</reference>
<dbReference type="RefSeq" id="WP_007017941.1">
    <property type="nucleotide sequence ID" value="NZ_CH724115.1"/>
</dbReference>
<dbReference type="AlphaFoldDB" id="Q1MYL0"/>
<organism evidence="2 3">
    <name type="scientific">Bermanella marisrubri</name>
    <dbReference type="NCBI Taxonomy" id="207949"/>
    <lineage>
        <taxon>Bacteria</taxon>
        <taxon>Pseudomonadati</taxon>
        <taxon>Pseudomonadota</taxon>
        <taxon>Gammaproteobacteria</taxon>
        <taxon>Oceanospirillales</taxon>
        <taxon>Oceanospirillaceae</taxon>
        <taxon>Bermanella</taxon>
    </lineage>
</organism>
<comment type="caution">
    <text evidence="2">The sequence shown here is derived from an EMBL/GenBank/DDBJ whole genome shotgun (WGS) entry which is preliminary data.</text>
</comment>
<dbReference type="PROSITE" id="PS51257">
    <property type="entry name" value="PROKAR_LIPOPROTEIN"/>
    <property type="match status" value="1"/>
</dbReference>
<dbReference type="Proteomes" id="UP000004263">
    <property type="component" value="Unassembled WGS sequence"/>
</dbReference>
<gene>
    <name evidence="2" type="ORF">RED65_14277</name>
</gene>
<feature type="compositionally biased region" description="Acidic residues" evidence="1">
    <location>
        <begin position="103"/>
        <end position="117"/>
    </location>
</feature>
<dbReference type="HOGENOM" id="CLU_642003_0_0_6"/>
<dbReference type="EMBL" id="AAQH01000025">
    <property type="protein sequence ID" value="EAT11021.1"/>
    <property type="molecule type" value="Genomic_DNA"/>
</dbReference>
<evidence type="ECO:0000313" key="3">
    <source>
        <dbReference type="Proteomes" id="UP000004263"/>
    </source>
</evidence>
<evidence type="ECO:0000313" key="2">
    <source>
        <dbReference type="EMBL" id="EAT11021.1"/>
    </source>
</evidence>
<name>Q1MYL0_9GAMM</name>
<feature type="region of interest" description="Disordered" evidence="1">
    <location>
        <begin position="100"/>
        <end position="123"/>
    </location>
</feature>
<evidence type="ECO:0008006" key="4">
    <source>
        <dbReference type="Google" id="ProtNLM"/>
    </source>
</evidence>